<evidence type="ECO:0000313" key="2">
    <source>
        <dbReference type="WBParaSite" id="Pan_g17204.t1"/>
    </source>
</evidence>
<dbReference type="AlphaFoldDB" id="A0A7E4V7R4"/>
<dbReference type="Proteomes" id="UP000492821">
    <property type="component" value="Unassembled WGS sequence"/>
</dbReference>
<accession>A0A7E4V7R4</accession>
<reference evidence="1" key="1">
    <citation type="journal article" date="2013" name="Genetics">
        <title>The draft genome and transcriptome of Panagrellus redivivus are shaped by the harsh demands of a free-living lifestyle.</title>
        <authorList>
            <person name="Srinivasan J."/>
            <person name="Dillman A.R."/>
            <person name="Macchietto M.G."/>
            <person name="Heikkinen L."/>
            <person name="Lakso M."/>
            <person name="Fracchia K.M."/>
            <person name="Antoshechkin I."/>
            <person name="Mortazavi A."/>
            <person name="Wong G."/>
            <person name="Sternberg P.W."/>
        </authorList>
    </citation>
    <scope>NUCLEOTIDE SEQUENCE [LARGE SCALE GENOMIC DNA]</scope>
    <source>
        <strain evidence="1">MT8872</strain>
    </source>
</reference>
<name>A0A7E4V7R4_PANRE</name>
<protein>
    <submittedName>
        <fullName evidence="2">Uncharacterized protein</fullName>
    </submittedName>
</protein>
<dbReference type="WBParaSite" id="Pan_g17204.t1">
    <property type="protein sequence ID" value="Pan_g17204.t1"/>
    <property type="gene ID" value="Pan_g17204"/>
</dbReference>
<proteinExistence type="predicted"/>
<keyword evidence="1" id="KW-1185">Reference proteome</keyword>
<reference evidence="2" key="2">
    <citation type="submission" date="2020-10" db="UniProtKB">
        <authorList>
            <consortium name="WormBaseParasite"/>
        </authorList>
    </citation>
    <scope>IDENTIFICATION</scope>
</reference>
<sequence>MKIRVNANRSIRHEVTKKFDRNQIMQCCAADIVAGRLRLVITRNNESYAPLPSATALGRLGLTHLLRAKPSTTTTAAGNK</sequence>
<evidence type="ECO:0000313" key="1">
    <source>
        <dbReference type="Proteomes" id="UP000492821"/>
    </source>
</evidence>
<organism evidence="1 2">
    <name type="scientific">Panagrellus redivivus</name>
    <name type="common">Microworm</name>
    <dbReference type="NCBI Taxonomy" id="6233"/>
    <lineage>
        <taxon>Eukaryota</taxon>
        <taxon>Metazoa</taxon>
        <taxon>Ecdysozoa</taxon>
        <taxon>Nematoda</taxon>
        <taxon>Chromadorea</taxon>
        <taxon>Rhabditida</taxon>
        <taxon>Tylenchina</taxon>
        <taxon>Panagrolaimomorpha</taxon>
        <taxon>Panagrolaimoidea</taxon>
        <taxon>Panagrolaimidae</taxon>
        <taxon>Panagrellus</taxon>
    </lineage>
</organism>